<proteinExistence type="predicted"/>
<dbReference type="InterPro" id="IPR023753">
    <property type="entry name" value="FAD/NAD-binding_dom"/>
</dbReference>
<dbReference type="InterPro" id="IPR004045">
    <property type="entry name" value="Glutathione_S-Trfase_N"/>
</dbReference>
<evidence type="ECO:0000259" key="5">
    <source>
        <dbReference type="PROSITE" id="PS50405"/>
    </source>
</evidence>
<feature type="domain" description="GST C-terminal" evidence="5">
    <location>
        <begin position="84"/>
        <end position="216"/>
    </location>
</feature>
<dbReference type="PANTHER" id="PTHR43917:SF8">
    <property type="entry name" value="GH16740P-RELATED"/>
    <property type="match status" value="1"/>
</dbReference>
<feature type="domain" description="GST N-terminal" evidence="4">
    <location>
        <begin position="213"/>
        <end position="295"/>
    </location>
</feature>
<dbReference type="Gene3D" id="1.20.1050.10">
    <property type="match status" value="2"/>
</dbReference>
<evidence type="ECO:0008006" key="7">
    <source>
        <dbReference type="Google" id="ProtNLM"/>
    </source>
</evidence>
<dbReference type="Pfam" id="PF02798">
    <property type="entry name" value="GST_N"/>
    <property type="match status" value="2"/>
</dbReference>
<comment type="subcellular location">
    <subcellularLocation>
        <location evidence="1">Cytoplasm</location>
    </subcellularLocation>
</comment>
<feature type="domain" description="GST N-terminal" evidence="4">
    <location>
        <begin position="1"/>
        <end position="78"/>
    </location>
</feature>
<dbReference type="Pfam" id="PF07992">
    <property type="entry name" value="Pyr_redox_2"/>
    <property type="match status" value="1"/>
</dbReference>
<dbReference type="Gene3D" id="3.50.50.100">
    <property type="match status" value="1"/>
</dbReference>
<dbReference type="InterPro" id="IPR010987">
    <property type="entry name" value="Glutathione-S-Trfase_C-like"/>
</dbReference>
<dbReference type="GO" id="GO:0016491">
    <property type="term" value="F:oxidoreductase activity"/>
    <property type="evidence" value="ECO:0007669"/>
    <property type="project" value="InterPro"/>
</dbReference>
<dbReference type="AlphaFoldDB" id="A0A6B2KXX0"/>
<name>A0A6B2KXX0_9EUKA</name>
<protein>
    <recommendedName>
        <fullName evidence="7">Glutathione transferase</fullName>
    </recommendedName>
</protein>
<dbReference type="GO" id="GO:0005737">
    <property type="term" value="C:cytoplasm"/>
    <property type="evidence" value="ECO:0007669"/>
    <property type="project" value="UniProtKB-SubCell"/>
</dbReference>
<accession>A0A6B2KXX0</accession>
<keyword evidence="2" id="KW-0963">Cytoplasm</keyword>
<feature type="domain" description="GST C-terminal" evidence="5">
    <location>
        <begin position="299"/>
        <end position="421"/>
    </location>
</feature>
<dbReference type="PRINTS" id="PR00368">
    <property type="entry name" value="FADPNR"/>
</dbReference>
<dbReference type="InterPro" id="IPR040079">
    <property type="entry name" value="Glutathione_S-Trfase"/>
</dbReference>
<feature type="region of interest" description="Disordered" evidence="3">
    <location>
        <begin position="836"/>
        <end position="865"/>
    </location>
</feature>
<dbReference type="SUPFAM" id="SSF52833">
    <property type="entry name" value="Thioredoxin-like"/>
    <property type="match status" value="2"/>
</dbReference>
<sequence>MYYFPTSPNALPVWLLLREAGIPFAPQFVDLMKGEHKGPAYLQINPQGQVPAFVDGKTSLSESGAILRYIGHTFKQASKFYPDDPKIRSHINAALDWRQTEFMPVVMKIIGVLFGGQIPQVVKDEASETLNQKSLILEWFIGEFPFIGGNVPSIADFALFPALSMLPHAGYTLSVKLSGYLNRLNSTFSSWNDISSSGFKQLVQKLPPKSFKVRPVLYYNPVSPNALAVQSLLLHANIPFDIKPLDLTKGEHKTPSYLALNPNGQVPTFVDSDGTVVFESNAILRYIAEKYAPKYYPKDPETRAVLDYALDWRQTTWLPAVSKASYAAVFGMPASKFPAEEGAKDLTNISPVLEGLLQDKDYIGGEDITIADFSFGPTLQFLKGSSWKLPKAIKAYRNRLFSDDAFKTPYEIALKDILKKVSAEPQELEDITSKVFESHTNNNKLVIIGGGFAGTKMAMSPVFSKKKIQVLMIDTKDYWECTPMVHRSLIQPERSDSLIVLHDRNLKGKWYRGQVTEVAKDYVVVDDLYLIRFNYLIIASGSRYPSVSGGNISKDQKKIVKKTEGNMKDQFSDATHRKKAIEVESIRIKNAKHIAVIGGGPVGIELMAELCTKYPNKKFTLIASQTTFMPETKVPNLHKKVAQFFHNYNVNLRMGEKVISVSESYGKYTLITDSELNKKIEADRVFYCAGLIPNTEFMKKHFATAVNEKGFIKVGDTLLVDKQNNIWAVGDCNSVPEVKTAFASSMHADYITKNFGKFLKGQKVPSYSPLATPPPITVLSLGPFRGVLTAGSKIVSTHKIAVAAKSTTATASINERNQDKAIMKIDYDKLLATSLKDNNKDKGEDSDDEKAVNEAKNLGLTFDWR</sequence>
<evidence type="ECO:0000256" key="3">
    <source>
        <dbReference type="SAM" id="MobiDB-lite"/>
    </source>
</evidence>
<dbReference type="InterPro" id="IPR036282">
    <property type="entry name" value="Glutathione-S-Trfase_C_sf"/>
</dbReference>
<dbReference type="PROSITE" id="PS50404">
    <property type="entry name" value="GST_NTER"/>
    <property type="match status" value="2"/>
</dbReference>
<dbReference type="PROSITE" id="PS50405">
    <property type="entry name" value="GST_CTER"/>
    <property type="match status" value="2"/>
</dbReference>
<evidence type="ECO:0000313" key="6">
    <source>
        <dbReference type="EMBL" id="NDV29491.1"/>
    </source>
</evidence>
<dbReference type="InterPro" id="IPR036188">
    <property type="entry name" value="FAD/NAD-bd_sf"/>
</dbReference>
<evidence type="ECO:0000259" key="4">
    <source>
        <dbReference type="PROSITE" id="PS50404"/>
    </source>
</evidence>
<dbReference type="SUPFAM" id="SSF47616">
    <property type="entry name" value="GST C-terminal domain-like"/>
    <property type="match status" value="2"/>
</dbReference>
<dbReference type="CDD" id="cd00299">
    <property type="entry name" value="GST_C_family"/>
    <property type="match status" value="2"/>
</dbReference>
<dbReference type="SFLD" id="SFLDS00019">
    <property type="entry name" value="Glutathione_Transferase_(cytos"/>
    <property type="match status" value="2"/>
</dbReference>
<organism evidence="6">
    <name type="scientific">Arcella intermedia</name>
    <dbReference type="NCBI Taxonomy" id="1963864"/>
    <lineage>
        <taxon>Eukaryota</taxon>
        <taxon>Amoebozoa</taxon>
        <taxon>Tubulinea</taxon>
        <taxon>Elardia</taxon>
        <taxon>Arcellinida</taxon>
        <taxon>Sphaerothecina</taxon>
        <taxon>Arcellidae</taxon>
        <taxon>Arcella</taxon>
    </lineage>
</organism>
<dbReference type="InterPro" id="IPR051369">
    <property type="entry name" value="GST_Theta"/>
</dbReference>
<feature type="compositionally biased region" description="Basic and acidic residues" evidence="3">
    <location>
        <begin position="837"/>
        <end position="853"/>
    </location>
</feature>
<dbReference type="SUPFAM" id="SSF51905">
    <property type="entry name" value="FAD/NAD(P)-binding domain"/>
    <property type="match status" value="2"/>
</dbReference>
<evidence type="ECO:0000256" key="2">
    <source>
        <dbReference type="ARBA" id="ARBA00022490"/>
    </source>
</evidence>
<dbReference type="Gene3D" id="3.40.30.10">
    <property type="entry name" value="Glutaredoxin"/>
    <property type="match status" value="2"/>
</dbReference>
<dbReference type="SFLD" id="SFLDG00358">
    <property type="entry name" value="Main_(cytGST)"/>
    <property type="match status" value="2"/>
</dbReference>
<dbReference type="PANTHER" id="PTHR43917">
    <property type="match status" value="1"/>
</dbReference>
<dbReference type="EMBL" id="GIBP01000522">
    <property type="protein sequence ID" value="NDV29491.1"/>
    <property type="molecule type" value="Transcribed_RNA"/>
</dbReference>
<evidence type="ECO:0000256" key="1">
    <source>
        <dbReference type="ARBA" id="ARBA00004496"/>
    </source>
</evidence>
<dbReference type="PRINTS" id="PR00411">
    <property type="entry name" value="PNDRDTASEI"/>
</dbReference>
<dbReference type="InterPro" id="IPR036249">
    <property type="entry name" value="Thioredoxin-like_sf"/>
</dbReference>
<reference evidence="6" key="1">
    <citation type="journal article" date="2020" name="J. Eukaryot. Microbiol.">
        <title>De novo Sequencing, Assembly and Annotation of the Transcriptome for the Free-Living Testate Amoeba Arcella intermedia.</title>
        <authorList>
            <person name="Ribeiro G.M."/>
            <person name="Porfirio-Sousa A.L."/>
            <person name="Maurer-Alcala X.X."/>
            <person name="Katz L.A."/>
            <person name="Lahr D.J.G."/>
        </authorList>
    </citation>
    <scope>NUCLEOTIDE SEQUENCE</scope>
</reference>
<dbReference type="CDD" id="cd00570">
    <property type="entry name" value="GST_N_family"/>
    <property type="match status" value="1"/>
</dbReference>